<sequence length="500" mass="56071">MRTFAEALKTASAEFSKETRKEAWRKDPALWVKERLGMHLWSKQAEIGRSIVENRRTAVKSSNGVGKSFLAALLVCWWVDVHPVGKALVVTTAPTFDQVTRILWRYIRMIHAKHKLPGKVLETNEWKINGVLVAFGRKPDDQDISSFQGFHEDYVLAIADEAGGISQVLYTGLEAITTNAFARILTIGNPDNRGTEFHRTFQNADAPWARFTISAFDTPSFTGEKVPADIAKGLTSKDWVEDRVKEWGKEDPRYFAKVLGEFPEYSENTLFSQVVLAKGSDTEIEPSADDYGVLGVDVARFGVDKTTVYLYRGGHLRLVGEWGQTNTQETGRKVHELALLHDVDEVRIDGVGIGAGVIDKVVEIAEDQYKIVAMIGNGATPDGAKWLNARAFWYDNVRQKMQDGFIDIDPKDRKLKEELEIIQYHFDNTRAVLQIESKKEMKARGMKSPDFADAAIYAATDLTIDTGSPLSALMPGQMFEYSLEDIFGAEYEAESFIAPW</sequence>
<accession>A0A0U3TJ92</accession>
<dbReference type="EMBL" id="KU160647">
    <property type="protein sequence ID" value="ALY09081.1"/>
    <property type="molecule type" value="Genomic_DNA"/>
</dbReference>
<name>A0A0U3TJ92_9CAUD</name>
<protein>
    <submittedName>
        <fullName evidence="1">Terminase</fullName>
    </submittedName>
</protein>
<dbReference type="Gene3D" id="3.30.420.240">
    <property type="match status" value="1"/>
</dbReference>
<reference evidence="1 2" key="1">
    <citation type="submission" date="2015-11" db="EMBL/GenBank/DDBJ databases">
        <authorList>
            <person name="Conboy A.J."/>
            <person name="Conboy D.B."/>
            <person name="Cross T."/>
            <person name="Moy B."/>
            <person name="Dunbar D."/>
            <person name="Bradley K.W."/>
            <person name="Asai D.J."/>
            <person name="Bowman C.A."/>
            <person name="Russell D.A."/>
            <person name="Pope W.H."/>
            <person name="Jacobs-Sera D."/>
            <person name="Hendrix R.W."/>
            <person name="Hatfull G.F."/>
        </authorList>
    </citation>
    <scope>NUCLEOTIDE SEQUENCE [LARGE SCALE GENOMIC DNA]</scope>
</reference>
<dbReference type="InterPro" id="IPR027417">
    <property type="entry name" value="P-loop_NTPase"/>
</dbReference>
<evidence type="ECO:0000313" key="1">
    <source>
        <dbReference type="EMBL" id="ALY09081.1"/>
    </source>
</evidence>
<dbReference type="Proteomes" id="UP000221664">
    <property type="component" value="Segment"/>
</dbReference>
<evidence type="ECO:0000313" key="2">
    <source>
        <dbReference type="Proteomes" id="UP000221664"/>
    </source>
</evidence>
<dbReference type="Gene3D" id="3.40.50.300">
    <property type="entry name" value="P-loop containing nucleotide triphosphate hydrolases"/>
    <property type="match status" value="1"/>
</dbReference>
<organism evidence="1 2">
    <name type="scientific">Arthrobacter phage Gorgeous</name>
    <dbReference type="NCBI Taxonomy" id="1772299"/>
    <lineage>
        <taxon>Viruses</taxon>
        <taxon>Duplodnaviria</taxon>
        <taxon>Heunggongvirae</taxon>
        <taxon>Uroviricota</taxon>
        <taxon>Caudoviricetes</taxon>
        <taxon>Amigovirus</taxon>
        <taxon>Amigovirus amigo</taxon>
    </lineage>
</organism>
<dbReference type="SUPFAM" id="SSF52540">
    <property type="entry name" value="P-loop containing nucleoside triphosphate hydrolases"/>
    <property type="match status" value="1"/>
</dbReference>
<gene>
    <name evidence="1" type="primary">22</name>
    <name evidence="1" type="ORF">GORGEOUS_22</name>
</gene>
<proteinExistence type="predicted"/>